<keyword evidence="4 5" id="KW-0103">Bromodomain</keyword>
<dbReference type="Gene3D" id="3.40.50.300">
    <property type="entry name" value="P-loop containing nucleotide triphosphate hydrolases"/>
    <property type="match status" value="2"/>
</dbReference>
<feature type="compositionally biased region" description="Basic residues" evidence="6">
    <location>
        <begin position="297"/>
        <end position="323"/>
    </location>
</feature>
<dbReference type="GO" id="GO:0005634">
    <property type="term" value="C:nucleus"/>
    <property type="evidence" value="ECO:0007669"/>
    <property type="project" value="TreeGrafter"/>
</dbReference>
<dbReference type="KEGG" id="cvr:CHLNCDRAFT_135530"/>
<evidence type="ECO:0000259" key="7">
    <source>
        <dbReference type="PROSITE" id="PS50014"/>
    </source>
</evidence>
<dbReference type="Gene3D" id="1.20.920.10">
    <property type="entry name" value="Bromodomain-like"/>
    <property type="match status" value="1"/>
</dbReference>
<dbReference type="InterPro" id="IPR003593">
    <property type="entry name" value="AAA+_ATPase"/>
</dbReference>
<dbReference type="OrthoDB" id="5421at2759"/>
<reference evidence="8 9" key="1">
    <citation type="journal article" date="2010" name="Plant Cell">
        <title>The Chlorella variabilis NC64A genome reveals adaptation to photosymbiosis, coevolution with viruses, and cryptic sex.</title>
        <authorList>
            <person name="Blanc G."/>
            <person name="Duncan G."/>
            <person name="Agarkova I."/>
            <person name="Borodovsky M."/>
            <person name="Gurnon J."/>
            <person name="Kuo A."/>
            <person name="Lindquist E."/>
            <person name="Lucas S."/>
            <person name="Pangilinan J."/>
            <person name="Polle J."/>
            <person name="Salamov A."/>
            <person name="Terry A."/>
            <person name="Yamada T."/>
            <person name="Dunigan D.D."/>
            <person name="Grigoriev I.V."/>
            <person name="Claverie J.M."/>
            <person name="Van Etten J.L."/>
        </authorList>
    </citation>
    <scope>NUCLEOTIDE SEQUENCE [LARGE SCALE GENOMIC DNA]</scope>
    <source>
        <strain evidence="8 9">NC64A</strain>
    </source>
</reference>
<keyword evidence="2" id="KW-0547">Nucleotide-binding</keyword>
<dbReference type="GO" id="GO:0006334">
    <property type="term" value="P:nucleosome assembly"/>
    <property type="evidence" value="ECO:0007669"/>
    <property type="project" value="TreeGrafter"/>
</dbReference>
<feature type="compositionally biased region" description="Pro residues" evidence="6">
    <location>
        <begin position="855"/>
        <end position="876"/>
    </location>
</feature>
<dbReference type="SUPFAM" id="SSF47370">
    <property type="entry name" value="Bromodomain"/>
    <property type="match status" value="1"/>
</dbReference>
<feature type="compositionally biased region" description="Basic and acidic residues" evidence="6">
    <location>
        <begin position="132"/>
        <end position="144"/>
    </location>
</feature>
<evidence type="ECO:0000256" key="3">
    <source>
        <dbReference type="ARBA" id="ARBA00022840"/>
    </source>
</evidence>
<evidence type="ECO:0000313" key="9">
    <source>
        <dbReference type="Proteomes" id="UP000008141"/>
    </source>
</evidence>
<dbReference type="Gene3D" id="1.10.8.60">
    <property type="match status" value="1"/>
</dbReference>
<gene>
    <name evidence="8" type="ORF">CHLNCDRAFT_135530</name>
</gene>
<dbReference type="GeneID" id="17353830"/>
<dbReference type="SUPFAM" id="SSF52540">
    <property type="entry name" value="P-loop containing nucleoside triphosphate hydrolases"/>
    <property type="match status" value="2"/>
</dbReference>
<sequence length="1344" mass="144659">MGVSTRHQRVHSEDEGSDREMRQRRSGERGQGGERERRRVDPVVKEAHKRGLDVEKLHGSKTPAWRNLRGRTGGPKKQSYFDGPEDEEDELEDKPSDGESSEGEEEDGMVEDTELQPRYERRVRQTVQRYSPVKDEAPPLKEDGPPATKISGKRRTYQQDRGDSDSDESRRWVQEGGADDPDHDKELFALRYSVRQRRQVEFFDPVSYDGELGSQQPMDSVPHPSRKRREREEGKRRERGRSDESGEEEQQERRQYSFRDRALVTIKPASQQPPSQGGGGGLYRQGSGRIAAGGGHHERKRSRLERRHGGGHSRLHRTNSRGRLRGDEDEVDNPEEGEDLRAVGHYRGGGGMPGGGAAPGAAPWDLVQSAAASLPLSHMGREKAGNAEITPLQVDPSVTFDTVGGLDHYIKALKEMIFLPLVYPELFERFHIAPPRGVLFYGPPGTGKTLVARALAAHASRAGKKVSFFMRKGADVLSKWVGEAERQLRLLFEEAQRHQPSIIFFDEIDGLAPVGGQFDRELVFPLPNLSARADILRIHTAKWADAPAPDLLQELASLCVGYCGADLKALCTEASLASLRRHYPQIYDADEKLVVEPGRVRVARRDFLAALQTITPASHRSAAAHARPLPPLVAPVLLDHLQRVTAQLQAGFPAAAACLRSGFGGARNPAAGFGAAADGDVAGGGGDPLGGFSWASGAGLGVQRPRLLICGPEGTGQAHLGPALLYALEGLPVHAIGLPALLSDAGARAPEEALVHAVVEARRAAPAVLFLPHLQVWWDTAPNSLRATLWMLLADLPPDLPLLLFATADVPASELDPSVQQLFNVASGGAYQLEPPTADQRSAFFGGIAAALALPPPPAPPPAQAAPRPEPLPALPRAPEAEAAERAAKKKAEEAAARQRYEEDQAVLRTLRMTLRELTMQLLGSKRWEVFWGPEPAESDWWDKVSEPMDLATVLSRVDGRQYATPHDYLADVARICSREHWGPTPGSEGVREISRACALEDEARGALARAVPAELLARLEEMVVQGGPTPPPPSLLAVPGAAVPVDGKTPAAHIQARRPGLAARPHSDDAAGRRATRHAASPIDSRLMHTDPEAMRRHILAQRKQEQQLLQQEQQSQAAAAATAAAEAEGLQREQQQEQQEQQPEGKAAEAEEAAVAAGAGPSAPASSAGQEREVLVESTKENLPDAAAAAAATTPGAAADSAAAAAGAKAAKGTLTAIVEQHGGSRLRREGSTQQALAKQAAAAAPEEQPEPPPAADTAEQGGAAAPEAAPPSRQPTEVDHARVGKLQAALVQHTQGLVLDNLESIHAKLSRLAVDQRLAQDRDQVAEAALAAVREWRAARQ</sequence>
<dbReference type="GO" id="GO:0045815">
    <property type="term" value="P:transcription initiation-coupled chromatin remodeling"/>
    <property type="evidence" value="ECO:0007669"/>
    <property type="project" value="TreeGrafter"/>
</dbReference>
<dbReference type="InterPro" id="IPR041569">
    <property type="entry name" value="AAA_lid_3"/>
</dbReference>
<feature type="compositionally biased region" description="Low complexity" evidence="6">
    <location>
        <begin position="1138"/>
        <end position="1147"/>
    </location>
</feature>
<dbReference type="InterPro" id="IPR003959">
    <property type="entry name" value="ATPase_AAA_core"/>
</dbReference>
<evidence type="ECO:0000256" key="2">
    <source>
        <dbReference type="ARBA" id="ARBA00022741"/>
    </source>
</evidence>
<feature type="compositionally biased region" description="Low complexity" evidence="6">
    <location>
        <begin position="1186"/>
        <end position="1213"/>
    </location>
</feature>
<dbReference type="eggNOG" id="KOG0732">
    <property type="taxonomic scope" value="Eukaryota"/>
</dbReference>
<dbReference type="GO" id="GO:0006337">
    <property type="term" value="P:nucleosome disassembly"/>
    <property type="evidence" value="ECO:0007669"/>
    <property type="project" value="TreeGrafter"/>
</dbReference>
<dbReference type="PROSITE" id="PS50014">
    <property type="entry name" value="BROMODOMAIN_2"/>
    <property type="match status" value="1"/>
</dbReference>
<dbReference type="Pfam" id="PF17862">
    <property type="entry name" value="AAA_lid_3"/>
    <property type="match status" value="1"/>
</dbReference>
<dbReference type="GO" id="GO:0042393">
    <property type="term" value="F:histone binding"/>
    <property type="evidence" value="ECO:0007669"/>
    <property type="project" value="TreeGrafter"/>
</dbReference>
<evidence type="ECO:0000256" key="4">
    <source>
        <dbReference type="ARBA" id="ARBA00023117"/>
    </source>
</evidence>
<protein>
    <recommendedName>
        <fullName evidence="7">Bromo domain-containing protein</fullName>
    </recommendedName>
</protein>
<dbReference type="STRING" id="554065.E1ZID6"/>
<dbReference type="InterPro" id="IPR027417">
    <property type="entry name" value="P-loop_NTPase"/>
</dbReference>
<evidence type="ECO:0000256" key="6">
    <source>
        <dbReference type="SAM" id="MobiDB-lite"/>
    </source>
</evidence>
<feature type="compositionally biased region" description="Basic and acidic residues" evidence="6">
    <location>
        <begin position="1172"/>
        <end position="1185"/>
    </location>
</feature>
<feature type="compositionally biased region" description="Basic and acidic residues" evidence="6">
    <location>
        <begin position="230"/>
        <end position="244"/>
    </location>
</feature>
<dbReference type="GO" id="GO:0016887">
    <property type="term" value="F:ATP hydrolysis activity"/>
    <property type="evidence" value="ECO:0007669"/>
    <property type="project" value="InterPro"/>
</dbReference>
<comment type="similarity">
    <text evidence="1">Belongs to the AAA ATPase family.</text>
</comment>
<feature type="region of interest" description="Disordered" evidence="6">
    <location>
        <begin position="206"/>
        <end position="338"/>
    </location>
</feature>
<feature type="compositionally biased region" description="Low complexity" evidence="6">
    <location>
        <begin position="1236"/>
        <end position="1249"/>
    </location>
</feature>
<feature type="compositionally biased region" description="Basic and acidic residues" evidence="6">
    <location>
        <begin position="251"/>
        <end position="262"/>
    </location>
</feature>
<dbReference type="Proteomes" id="UP000008141">
    <property type="component" value="Unassembled WGS sequence"/>
</dbReference>
<dbReference type="GO" id="GO:0003682">
    <property type="term" value="F:chromatin binding"/>
    <property type="evidence" value="ECO:0007669"/>
    <property type="project" value="TreeGrafter"/>
</dbReference>
<dbReference type="Pfam" id="PF00004">
    <property type="entry name" value="AAA"/>
    <property type="match status" value="1"/>
</dbReference>
<feature type="compositionally biased region" description="Acidic residues" evidence="6">
    <location>
        <begin position="83"/>
        <end position="92"/>
    </location>
</feature>
<evidence type="ECO:0000256" key="1">
    <source>
        <dbReference type="ARBA" id="ARBA00006914"/>
    </source>
</evidence>
<dbReference type="EMBL" id="GL433848">
    <property type="protein sequence ID" value="EFN54315.1"/>
    <property type="molecule type" value="Genomic_DNA"/>
</dbReference>
<dbReference type="FunFam" id="3.40.50.300:FF:000061">
    <property type="entry name" value="ATPase family, AAA domain-containing 2"/>
    <property type="match status" value="1"/>
</dbReference>
<name>E1ZID6_CHLVA</name>
<feature type="region of interest" description="Disordered" evidence="6">
    <location>
        <begin position="1"/>
        <end position="185"/>
    </location>
</feature>
<dbReference type="InterPro" id="IPR036427">
    <property type="entry name" value="Bromodomain-like_sf"/>
</dbReference>
<feature type="region of interest" description="Disordered" evidence="6">
    <location>
        <begin position="1053"/>
        <end position="1092"/>
    </location>
</feature>
<feature type="compositionally biased region" description="Low complexity" evidence="6">
    <location>
        <begin position="1108"/>
        <end position="1130"/>
    </location>
</feature>
<feature type="region of interest" description="Disordered" evidence="6">
    <location>
        <begin position="1226"/>
        <end position="1284"/>
    </location>
</feature>
<evidence type="ECO:0000256" key="5">
    <source>
        <dbReference type="PROSITE-ProRule" id="PRU00035"/>
    </source>
</evidence>
<feature type="compositionally biased region" description="Basic and acidic residues" evidence="6">
    <location>
        <begin position="879"/>
        <end position="901"/>
    </location>
</feature>
<feature type="region of interest" description="Disordered" evidence="6">
    <location>
        <begin position="1105"/>
        <end position="1213"/>
    </location>
</feature>
<dbReference type="InParanoid" id="E1ZID6"/>
<feature type="compositionally biased region" description="Acidic residues" evidence="6">
    <location>
        <begin position="327"/>
        <end position="338"/>
    </location>
</feature>
<dbReference type="SMART" id="SM00382">
    <property type="entry name" value="AAA"/>
    <property type="match status" value="1"/>
</dbReference>
<organism evidence="9">
    <name type="scientific">Chlorella variabilis</name>
    <name type="common">Green alga</name>
    <dbReference type="NCBI Taxonomy" id="554065"/>
    <lineage>
        <taxon>Eukaryota</taxon>
        <taxon>Viridiplantae</taxon>
        <taxon>Chlorophyta</taxon>
        <taxon>core chlorophytes</taxon>
        <taxon>Trebouxiophyceae</taxon>
        <taxon>Chlorellales</taxon>
        <taxon>Chlorellaceae</taxon>
        <taxon>Chlorella clade</taxon>
        <taxon>Chlorella</taxon>
    </lineage>
</organism>
<dbReference type="InterPro" id="IPR001487">
    <property type="entry name" value="Bromodomain"/>
</dbReference>
<feature type="compositionally biased region" description="Basic and acidic residues" evidence="6">
    <location>
        <begin position="10"/>
        <end position="58"/>
    </location>
</feature>
<dbReference type="PANTHER" id="PTHR23069">
    <property type="entry name" value="AAA DOMAIN-CONTAINING"/>
    <property type="match status" value="1"/>
</dbReference>
<keyword evidence="3" id="KW-0067">ATP-binding</keyword>
<proteinExistence type="inferred from homology"/>
<evidence type="ECO:0000313" key="8">
    <source>
        <dbReference type="EMBL" id="EFN54315.1"/>
    </source>
</evidence>
<feature type="compositionally biased region" description="Basic and acidic residues" evidence="6">
    <location>
        <begin position="157"/>
        <end position="173"/>
    </location>
</feature>
<dbReference type="InterPro" id="IPR045199">
    <property type="entry name" value="ATAD2-like"/>
</dbReference>
<feature type="compositionally biased region" description="Low complexity" evidence="6">
    <location>
        <begin position="1155"/>
        <end position="1171"/>
    </location>
</feature>
<feature type="region of interest" description="Disordered" evidence="6">
    <location>
        <begin position="855"/>
        <end position="901"/>
    </location>
</feature>
<dbReference type="GO" id="GO:0005524">
    <property type="term" value="F:ATP binding"/>
    <property type="evidence" value="ECO:0007669"/>
    <property type="project" value="UniProtKB-KW"/>
</dbReference>
<feature type="compositionally biased region" description="Acidic residues" evidence="6">
    <location>
        <begin position="99"/>
        <end position="114"/>
    </location>
</feature>
<dbReference type="PANTHER" id="PTHR23069:SF0">
    <property type="entry name" value="TAT-BINDING HOMOLOG 7"/>
    <property type="match status" value="1"/>
</dbReference>
<feature type="domain" description="Bromo" evidence="7">
    <location>
        <begin position="940"/>
        <end position="976"/>
    </location>
</feature>
<feature type="compositionally biased region" description="Low complexity" evidence="6">
    <location>
        <begin position="1258"/>
        <end position="1270"/>
    </location>
</feature>
<keyword evidence="9" id="KW-1185">Reference proteome</keyword>
<dbReference type="RefSeq" id="XP_005846417.1">
    <property type="nucleotide sequence ID" value="XM_005846355.1"/>
</dbReference>
<accession>E1ZID6</accession>
<dbReference type="Pfam" id="PF00439">
    <property type="entry name" value="Bromodomain"/>
    <property type="match status" value="1"/>
</dbReference>
<dbReference type="FunCoup" id="E1ZID6">
    <property type="interactions" value="1371"/>
</dbReference>